<dbReference type="PANTHER" id="PTHR43740:SF2">
    <property type="entry name" value="LEUCINE--TRNA LIGASE, MITOCHONDRIAL"/>
    <property type="match status" value="1"/>
</dbReference>
<dbReference type="FunFam" id="1.10.730.10:FF:000002">
    <property type="entry name" value="Leucine--tRNA ligase"/>
    <property type="match status" value="1"/>
</dbReference>
<evidence type="ECO:0000256" key="10">
    <source>
        <dbReference type="RuleBase" id="RU363035"/>
    </source>
</evidence>
<feature type="binding site" evidence="9">
    <location>
        <position position="770"/>
    </location>
    <ligand>
        <name>ATP</name>
        <dbReference type="ChEBI" id="CHEBI:30616"/>
    </ligand>
</feature>
<dbReference type="GO" id="GO:0005829">
    <property type="term" value="C:cytosol"/>
    <property type="evidence" value="ECO:0007669"/>
    <property type="project" value="TreeGrafter"/>
</dbReference>
<evidence type="ECO:0000259" key="13">
    <source>
        <dbReference type="Pfam" id="PF13603"/>
    </source>
</evidence>
<dbReference type="SUPFAM" id="SSF53474">
    <property type="entry name" value="alpha/beta-Hydrolases"/>
    <property type="match status" value="1"/>
</dbReference>
<dbReference type="FunFam" id="3.40.50.620:FF:000056">
    <property type="entry name" value="Leucine--tRNA ligase"/>
    <property type="match status" value="1"/>
</dbReference>
<evidence type="ECO:0000256" key="6">
    <source>
        <dbReference type="ARBA" id="ARBA00022917"/>
    </source>
</evidence>
<dbReference type="InterPro" id="IPR002300">
    <property type="entry name" value="aa-tRNA-synth_Ia"/>
</dbReference>
<keyword evidence="3 9" id="KW-0436">Ligase</keyword>
<dbReference type="PROSITE" id="PS00178">
    <property type="entry name" value="AA_TRNA_LIGASE_I"/>
    <property type="match status" value="1"/>
</dbReference>
<keyword evidence="4 9" id="KW-0547">Nucleotide-binding</keyword>
<dbReference type="SUPFAM" id="SSF50677">
    <property type="entry name" value="ValRS/IleRS/LeuRS editing domain"/>
    <property type="match status" value="1"/>
</dbReference>
<keyword evidence="6 9" id="KW-0648">Protein biosynthesis</keyword>
<dbReference type="InterPro" id="IPR001412">
    <property type="entry name" value="aa-tRNA-synth_I_CS"/>
</dbReference>
<dbReference type="InterPro" id="IPR025709">
    <property type="entry name" value="Leu_tRNA-synth_edit"/>
</dbReference>
<dbReference type="GO" id="GO:0005524">
    <property type="term" value="F:ATP binding"/>
    <property type="evidence" value="ECO:0007669"/>
    <property type="project" value="UniProtKB-UniRule"/>
</dbReference>
<evidence type="ECO:0000256" key="3">
    <source>
        <dbReference type="ARBA" id="ARBA00022598"/>
    </source>
</evidence>
<proteinExistence type="inferred from homology"/>
<comment type="caution">
    <text evidence="9">Lacks conserved residue(s) required for the propagation of feature annotation.</text>
</comment>
<comment type="caution">
    <text evidence="14">The sequence shown here is derived from an EMBL/GenBank/DDBJ whole genome shotgun (WGS) entry which is preliminary data.</text>
</comment>
<sequence length="995" mass="113184">METFDHKAIEKRWQEQWEKDRIYLATDDAGKPKKLILVEFPYPSGEGLHMGHLRPFLAGDIYSRYWRMNGYNVMYPMGWDAFGLPAENFAIKNKLHPAVSTAKNVANAKRQLQSWGTGFDWSREVNTSDPEYYKWTQWIFLQFFKAGLAYEATGLINWCPKDKTGLANEEVVNGCCERCGTPVEKKELRQWYLKITAYAEKLLNGLKTLNWPDQVKIQQENWIGRKEGINISYEIETKRNYVILHGWDSNSKDPKYAAIKKEIEKTGAVCALPDLPSTSKPTEAEQVEFVLKNIRFDENTILYGKSLGGVVAMKVLEKLKNPIAGLVLAGSFVGPDGLQGEYPFINSFRWEFDFEKIRRNAGFIKILSDLKDHAVKPTQGKILHEKLGGELTETIAVKSHFGAEHEPAVIEALLPKVTVFTTRPDTNFGATFVVIGPEHRLLNQRNPLNISEKYWKEIQQYQQKVASESDMDRVAEGRKKTGVFTGLYCINNLNGYRMPLYVADYVLGHVGTGAVVGVPGHDKRDFEFAQIFNIPIVRVVQKDRNDSGPITSLEQVQEDEGTMINSDFLNGLDIHQATVKIMDHMEMKGYGKRVVNYKLRDWVFSRQRYWGEPIPLIHCDPPAGGCGVVPVPDEELPLKLPEVKDYEPTGTGESPLAAIDSWVNTKCPKCGGKARRETNTMPQWAGSSWYWLRYSDPHNDKEFAAKQKLKYWQPVDMYFGGMEHTTLHLLYSRFWNQFLFDQSLVTESEPYLRRVPHGLILGPDGEKMSKSRGNVVNPDDVVAEFGADVLRMCEPFLGPHEASVPWSDKGIIGIKRFLDKVWRLSFVFASEAKQSQEIATPTSSARNDNSIHKLIKKISSDIENFKFNTAIAAFMEFLNENKELSQADWEKFLILLAPFAPHVTEELWHQLGHKDSVHRKSWPKFDEKLVKAETVTVVVQVLGRLRASLELPAGTSQAEVKVKAMADANVKKHLEGKQVVKEIFVPDKLINFVVK</sequence>
<comment type="subcellular location">
    <subcellularLocation>
        <location evidence="9">Cytoplasm</location>
    </subcellularLocation>
</comment>
<dbReference type="Proteomes" id="UP000177682">
    <property type="component" value="Unassembled WGS sequence"/>
</dbReference>
<dbReference type="InterPro" id="IPR014729">
    <property type="entry name" value="Rossmann-like_a/b/a_fold"/>
</dbReference>
<comment type="catalytic activity">
    <reaction evidence="8 9">
        <text>tRNA(Leu) + L-leucine + ATP = L-leucyl-tRNA(Leu) + AMP + diphosphate</text>
        <dbReference type="Rhea" id="RHEA:11688"/>
        <dbReference type="Rhea" id="RHEA-COMP:9613"/>
        <dbReference type="Rhea" id="RHEA-COMP:9622"/>
        <dbReference type="ChEBI" id="CHEBI:30616"/>
        <dbReference type="ChEBI" id="CHEBI:33019"/>
        <dbReference type="ChEBI" id="CHEBI:57427"/>
        <dbReference type="ChEBI" id="CHEBI:78442"/>
        <dbReference type="ChEBI" id="CHEBI:78494"/>
        <dbReference type="ChEBI" id="CHEBI:456215"/>
        <dbReference type="EC" id="6.1.1.4"/>
    </reaction>
</comment>
<accession>A0A1F5PJE1</accession>
<protein>
    <recommendedName>
        <fullName evidence="9">Leucine--tRNA ligase</fullName>
        <ecNumber evidence="9">6.1.1.4</ecNumber>
    </recommendedName>
    <alternativeName>
        <fullName evidence="9">Leucyl-tRNA synthetase</fullName>
        <shortName evidence="9">LeuRS</shortName>
    </alternativeName>
</protein>
<dbReference type="GO" id="GO:0002161">
    <property type="term" value="F:aminoacyl-tRNA deacylase activity"/>
    <property type="evidence" value="ECO:0007669"/>
    <property type="project" value="InterPro"/>
</dbReference>
<dbReference type="AlphaFoldDB" id="A0A1F5PJE1"/>
<comment type="similarity">
    <text evidence="1 9 10">Belongs to the class-I aminoacyl-tRNA synthetase family.</text>
</comment>
<dbReference type="PRINTS" id="PR00985">
    <property type="entry name" value="TRNASYNTHLEU"/>
</dbReference>
<dbReference type="Gene3D" id="3.90.740.10">
    <property type="entry name" value="Valyl/Leucyl/Isoleucyl-tRNA synthetase, editing domain"/>
    <property type="match status" value="1"/>
</dbReference>
<evidence type="ECO:0000256" key="2">
    <source>
        <dbReference type="ARBA" id="ARBA00022490"/>
    </source>
</evidence>
<evidence type="ECO:0000259" key="11">
    <source>
        <dbReference type="Pfam" id="PF00133"/>
    </source>
</evidence>
<dbReference type="CDD" id="cd07958">
    <property type="entry name" value="Anticodon_Ia_Leu_BEm"/>
    <property type="match status" value="1"/>
</dbReference>
<feature type="domain" description="Leucyl-tRNA synthetase editing" evidence="13">
    <location>
        <begin position="415"/>
        <end position="586"/>
    </location>
</feature>
<gene>
    <name evidence="9" type="primary">leuS</name>
    <name evidence="14" type="ORF">A3E29_03090</name>
</gene>
<dbReference type="InterPro" id="IPR013155">
    <property type="entry name" value="M/V/L/I-tRNA-synth_anticd-bd"/>
</dbReference>
<evidence type="ECO:0000256" key="1">
    <source>
        <dbReference type="ARBA" id="ARBA00005594"/>
    </source>
</evidence>
<dbReference type="GO" id="GO:0004823">
    <property type="term" value="F:leucine-tRNA ligase activity"/>
    <property type="evidence" value="ECO:0007669"/>
    <property type="project" value="UniProtKB-UniRule"/>
</dbReference>
<organism evidence="14 15">
    <name type="scientific">Candidatus Doudnabacteria bacterium RIFCSPHIGHO2_12_FULL_48_16</name>
    <dbReference type="NCBI Taxonomy" id="1817838"/>
    <lineage>
        <taxon>Bacteria</taxon>
        <taxon>Candidatus Doudnaibacteriota</taxon>
    </lineage>
</organism>
<dbReference type="Gene3D" id="3.40.50.620">
    <property type="entry name" value="HUPs"/>
    <property type="match status" value="2"/>
</dbReference>
<dbReference type="InterPro" id="IPR002302">
    <property type="entry name" value="Leu-tRNA-ligase"/>
</dbReference>
<feature type="short sequence motif" description="'KMSKS' region" evidence="9">
    <location>
        <begin position="767"/>
        <end position="771"/>
    </location>
</feature>
<dbReference type="Pfam" id="PF08264">
    <property type="entry name" value="Anticodon_1"/>
    <property type="match status" value="1"/>
</dbReference>
<dbReference type="InterPro" id="IPR009080">
    <property type="entry name" value="tRNAsynth_Ia_anticodon-bd"/>
</dbReference>
<feature type="domain" description="Methionyl/Valyl/Leucyl/Isoleucyl-tRNA synthetase anticodon-binding" evidence="12">
    <location>
        <begin position="850"/>
        <end position="959"/>
    </location>
</feature>
<evidence type="ECO:0000256" key="5">
    <source>
        <dbReference type="ARBA" id="ARBA00022840"/>
    </source>
</evidence>
<dbReference type="FunFam" id="3.40.50.620:FF:000003">
    <property type="entry name" value="Leucine--tRNA ligase"/>
    <property type="match status" value="1"/>
</dbReference>
<dbReference type="InterPro" id="IPR009008">
    <property type="entry name" value="Val/Leu/Ile-tRNA-synth_edit"/>
</dbReference>
<evidence type="ECO:0000256" key="4">
    <source>
        <dbReference type="ARBA" id="ARBA00022741"/>
    </source>
</evidence>
<dbReference type="PANTHER" id="PTHR43740">
    <property type="entry name" value="LEUCYL-TRNA SYNTHETASE"/>
    <property type="match status" value="1"/>
</dbReference>
<dbReference type="Gene3D" id="1.10.730.10">
    <property type="entry name" value="Isoleucyl-tRNA Synthetase, Domain 1"/>
    <property type="match status" value="2"/>
</dbReference>
<dbReference type="InterPro" id="IPR029058">
    <property type="entry name" value="AB_hydrolase_fold"/>
</dbReference>
<dbReference type="Pfam" id="PF13603">
    <property type="entry name" value="tRNA-synt_1_2"/>
    <property type="match status" value="1"/>
</dbReference>
<dbReference type="Pfam" id="PF00133">
    <property type="entry name" value="tRNA-synt_1"/>
    <property type="match status" value="1"/>
</dbReference>
<dbReference type="Gene3D" id="3.40.50.1820">
    <property type="entry name" value="alpha/beta hydrolase"/>
    <property type="match status" value="1"/>
</dbReference>
<dbReference type="NCBIfam" id="TIGR00396">
    <property type="entry name" value="leuS_bact"/>
    <property type="match status" value="1"/>
</dbReference>
<dbReference type="EMBL" id="MFEY01000007">
    <property type="protein sequence ID" value="OGE90068.1"/>
    <property type="molecule type" value="Genomic_DNA"/>
</dbReference>
<evidence type="ECO:0000259" key="12">
    <source>
        <dbReference type="Pfam" id="PF08264"/>
    </source>
</evidence>
<keyword evidence="2 9" id="KW-0963">Cytoplasm</keyword>
<dbReference type="HAMAP" id="MF_00049_B">
    <property type="entry name" value="Leu_tRNA_synth_B"/>
    <property type="match status" value="1"/>
</dbReference>
<dbReference type="SUPFAM" id="SSF47323">
    <property type="entry name" value="Anticodon-binding domain of a subclass of class I aminoacyl-tRNA synthetases"/>
    <property type="match status" value="1"/>
</dbReference>
<evidence type="ECO:0000313" key="15">
    <source>
        <dbReference type="Proteomes" id="UP000177682"/>
    </source>
</evidence>
<evidence type="ECO:0000313" key="14">
    <source>
        <dbReference type="EMBL" id="OGE90068.1"/>
    </source>
</evidence>
<evidence type="ECO:0000256" key="8">
    <source>
        <dbReference type="ARBA" id="ARBA00047469"/>
    </source>
</evidence>
<dbReference type="EC" id="6.1.1.4" evidence="9"/>
<evidence type="ECO:0000256" key="9">
    <source>
        <dbReference type="HAMAP-Rule" id="MF_00049"/>
    </source>
</evidence>
<keyword evidence="5 9" id="KW-0067">ATP-binding</keyword>
<keyword evidence="7 9" id="KW-0030">Aminoacyl-tRNA synthetase</keyword>
<dbReference type="SUPFAM" id="SSF52374">
    <property type="entry name" value="Nucleotidylyl transferase"/>
    <property type="match status" value="1"/>
</dbReference>
<name>A0A1F5PJE1_9BACT</name>
<evidence type="ECO:0000256" key="7">
    <source>
        <dbReference type="ARBA" id="ARBA00023146"/>
    </source>
</evidence>
<reference evidence="14 15" key="1">
    <citation type="journal article" date="2016" name="Nat. Commun.">
        <title>Thousands of microbial genomes shed light on interconnected biogeochemical processes in an aquifer system.</title>
        <authorList>
            <person name="Anantharaman K."/>
            <person name="Brown C.T."/>
            <person name="Hug L.A."/>
            <person name="Sharon I."/>
            <person name="Castelle C.J."/>
            <person name="Probst A.J."/>
            <person name="Thomas B.C."/>
            <person name="Singh A."/>
            <person name="Wilkins M.J."/>
            <person name="Karaoz U."/>
            <person name="Brodie E.L."/>
            <person name="Williams K.H."/>
            <person name="Hubbard S.S."/>
            <person name="Banfield J.F."/>
        </authorList>
    </citation>
    <scope>NUCLEOTIDE SEQUENCE [LARGE SCALE GENOMIC DNA]</scope>
</reference>
<feature type="domain" description="Aminoacyl-tRNA synthetase class Ia" evidence="11">
    <location>
        <begin position="13"/>
        <end position="232"/>
    </location>
</feature>
<dbReference type="GO" id="GO:0006429">
    <property type="term" value="P:leucyl-tRNA aminoacylation"/>
    <property type="evidence" value="ECO:0007669"/>
    <property type="project" value="UniProtKB-UniRule"/>
</dbReference>